<evidence type="ECO:0008006" key="5">
    <source>
        <dbReference type="Google" id="ProtNLM"/>
    </source>
</evidence>
<keyword evidence="2" id="KW-0732">Signal</keyword>
<gene>
    <name evidence="3" type="ORF">HNQ08_005497</name>
</gene>
<dbReference type="EMBL" id="JACHFL010000038">
    <property type="protein sequence ID" value="MBB5366368.1"/>
    <property type="molecule type" value="Genomic_DNA"/>
</dbReference>
<dbReference type="InterPro" id="IPR015943">
    <property type="entry name" value="WD40/YVTN_repeat-like_dom_sf"/>
</dbReference>
<name>A0A7W8K0R2_9DEIO</name>
<dbReference type="Gene3D" id="2.130.10.10">
    <property type="entry name" value="YVTN repeat-like/Quinoprotein amine dehydrogenase"/>
    <property type="match status" value="1"/>
</dbReference>
<dbReference type="RefSeq" id="WP_184138341.1">
    <property type="nucleotide sequence ID" value="NZ_JACHFL010000038.1"/>
</dbReference>
<evidence type="ECO:0000256" key="2">
    <source>
        <dbReference type="SAM" id="SignalP"/>
    </source>
</evidence>
<dbReference type="AlphaFoldDB" id="A0A7W8K0R2"/>
<protein>
    <recommendedName>
        <fullName evidence="5">Lipoprotein</fullName>
    </recommendedName>
</protein>
<evidence type="ECO:0000313" key="3">
    <source>
        <dbReference type="EMBL" id="MBB5366368.1"/>
    </source>
</evidence>
<dbReference type="PROSITE" id="PS51257">
    <property type="entry name" value="PROKAR_LIPOPROTEIN"/>
    <property type="match status" value="1"/>
</dbReference>
<keyword evidence="4" id="KW-1185">Reference proteome</keyword>
<dbReference type="Proteomes" id="UP000552709">
    <property type="component" value="Unassembled WGS sequence"/>
</dbReference>
<accession>A0A7W8K0R2</accession>
<organism evidence="3 4">
    <name type="scientific">Deinococcus humi</name>
    <dbReference type="NCBI Taxonomy" id="662880"/>
    <lineage>
        <taxon>Bacteria</taxon>
        <taxon>Thermotogati</taxon>
        <taxon>Deinococcota</taxon>
        <taxon>Deinococci</taxon>
        <taxon>Deinococcales</taxon>
        <taxon>Deinococcaceae</taxon>
        <taxon>Deinococcus</taxon>
    </lineage>
</organism>
<feature type="chain" id="PRO_5031256706" description="Lipoprotein" evidence="2">
    <location>
        <begin position="21"/>
        <end position="480"/>
    </location>
</feature>
<dbReference type="SUPFAM" id="SSF50969">
    <property type="entry name" value="YVTN repeat-like/Quinoprotein amine dehydrogenase"/>
    <property type="match status" value="1"/>
</dbReference>
<proteinExistence type="predicted"/>
<dbReference type="InterPro" id="IPR011044">
    <property type="entry name" value="Quino_amine_DH_bsu"/>
</dbReference>
<feature type="signal peptide" evidence="2">
    <location>
        <begin position="1"/>
        <end position="20"/>
    </location>
</feature>
<sequence>MNSKRARLALPLLAATVLLAGCRAVPDVTQVRVPDGPTVFHGSYTGTLTEALQIVAAAPSPDGSHLYAAARTSNHTTLLDLDPATGRELRRVNVPVPDPQDLVVRADGLLVLAGRKASATLDPGTLSILTRLPRAQRISADGERLLVQLEENRVGRIRTRDGSTLPTTALTLAWGFALENVSRDLEWTVTEDGDAVINLSTGARIDTSSGHLNPCPTTPSSGIAALAASAEGFMLGRPDHTLEWRNPDGTLRDVRWLGGSCGSLSQPDWVLALQGTQVSYQRSTDNPDMPGEVAIGRWVPGEEPQVIARTTKTSRLRFRGTFALGTPEAYLQLIALPAEGLRLGGRWEQAYEPPRYPVTTQVTASYRDKQRYDIQGTLNALGLSYAVVGMGTGSASAGSGDIVFTQAICGIPPFAGNCPSTEWKADLHWDGKKVGSFYGFGQDPNRSGPGRTPQEGSLGFSLDGEYRSFGFQLAPGAGPK</sequence>
<evidence type="ECO:0000256" key="1">
    <source>
        <dbReference type="SAM" id="MobiDB-lite"/>
    </source>
</evidence>
<comment type="caution">
    <text evidence="3">The sequence shown here is derived from an EMBL/GenBank/DDBJ whole genome shotgun (WGS) entry which is preliminary data.</text>
</comment>
<evidence type="ECO:0000313" key="4">
    <source>
        <dbReference type="Proteomes" id="UP000552709"/>
    </source>
</evidence>
<reference evidence="3 4" key="1">
    <citation type="submission" date="2020-08" db="EMBL/GenBank/DDBJ databases">
        <title>Genomic Encyclopedia of Type Strains, Phase IV (KMG-IV): sequencing the most valuable type-strain genomes for metagenomic binning, comparative biology and taxonomic classification.</title>
        <authorList>
            <person name="Goeker M."/>
        </authorList>
    </citation>
    <scope>NUCLEOTIDE SEQUENCE [LARGE SCALE GENOMIC DNA]</scope>
    <source>
        <strain evidence="3 4">DSM 27939</strain>
    </source>
</reference>
<feature type="region of interest" description="Disordered" evidence="1">
    <location>
        <begin position="440"/>
        <end position="460"/>
    </location>
</feature>